<dbReference type="AlphaFoldDB" id="A0A941IJB9"/>
<dbReference type="Proteomes" id="UP000676325">
    <property type="component" value="Unassembled WGS sequence"/>
</dbReference>
<sequence>MTSEAVLTTIQAASGEHSAPVTQLAARLGLTVLILAVFAGICWGMWRGYRRRAARQADLPAPATTAPVAIAEEDGIEGVYASTTTHADWLDRIAAHDLGLRSNASVAVVGEGVFFAREAASDLFIPAADVVGAELAPGIAGKVTGGEGVVLITWKLGEYTLDTGFHPRAKADRERLVEAVNALGQHKKEVAA</sequence>
<keyword evidence="1" id="KW-0472">Membrane</keyword>
<dbReference type="Pfam" id="PF25362">
    <property type="entry name" value="bPH_11"/>
    <property type="match status" value="1"/>
</dbReference>
<evidence type="ECO:0000313" key="3">
    <source>
        <dbReference type="EMBL" id="MBR7830565.1"/>
    </source>
</evidence>
<proteinExistence type="predicted"/>
<dbReference type="EMBL" id="JAGSOH010000140">
    <property type="protein sequence ID" value="MBR7830565.1"/>
    <property type="molecule type" value="Genomic_DNA"/>
</dbReference>
<gene>
    <name evidence="3" type="ORF">KDK95_29960</name>
</gene>
<name>A0A941IJB9_9ACTN</name>
<comment type="caution">
    <text evidence="3">The sequence shown here is derived from an EMBL/GenBank/DDBJ whole genome shotgun (WGS) entry which is preliminary data.</text>
</comment>
<evidence type="ECO:0000259" key="2">
    <source>
        <dbReference type="Pfam" id="PF25362"/>
    </source>
</evidence>
<evidence type="ECO:0000256" key="1">
    <source>
        <dbReference type="SAM" id="Phobius"/>
    </source>
</evidence>
<keyword evidence="4" id="KW-1185">Reference proteome</keyword>
<feature type="transmembrane region" description="Helical" evidence="1">
    <location>
        <begin position="24"/>
        <end position="46"/>
    </location>
</feature>
<feature type="domain" description="PH" evidence="2">
    <location>
        <begin position="70"/>
        <end position="180"/>
    </location>
</feature>
<keyword evidence="1" id="KW-1133">Transmembrane helix</keyword>
<dbReference type="InterPro" id="IPR057446">
    <property type="entry name" value="PH_bac"/>
</dbReference>
<dbReference type="RefSeq" id="WP_212521689.1">
    <property type="nucleotide sequence ID" value="NZ_JAGSOH010000140.1"/>
</dbReference>
<protein>
    <recommendedName>
        <fullName evidence="2">PH domain-containing protein</fullName>
    </recommendedName>
</protein>
<organism evidence="3 4">
    <name type="scientific">Actinospica acidithermotolerans</name>
    <dbReference type="NCBI Taxonomy" id="2828514"/>
    <lineage>
        <taxon>Bacteria</taxon>
        <taxon>Bacillati</taxon>
        <taxon>Actinomycetota</taxon>
        <taxon>Actinomycetes</taxon>
        <taxon>Catenulisporales</taxon>
        <taxon>Actinospicaceae</taxon>
        <taxon>Actinospica</taxon>
    </lineage>
</organism>
<evidence type="ECO:0000313" key="4">
    <source>
        <dbReference type="Proteomes" id="UP000676325"/>
    </source>
</evidence>
<keyword evidence="1" id="KW-0812">Transmembrane</keyword>
<accession>A0A941IJB9</accession>
<reference evidence="3" key="1">
    <citation type="submission" date="2021-04" db="EMBL/GenBank/DDBJ databases">
        <title>Genome based classification of Actinospica acidithermotolerans sp. nov., an actinobacterium isolated from an Indonesian hot spring.</title>
        <authorList>
            <person name="Kusuma A.B."/>
            <person name="Putra K.E."/>
            <person name="Nafisah S."/>
            <person name="Loh J."/>
            <person name="Nouioui I."/>
            <person name="Goodfellow M."/>
        </authorList>
    </citation>
    <scope>NUCLEOTIDE SEQUENCE</scope>
    <source>
        <strain evidence="3">MGRD01-02</strain>
    </source>
</reference>